<organism evidence="2 3">
    <name type="scientific">Podospora didyma</name>
    <dbReference type="NCBI Taxonomy" id="330526"/>
    <lineage>
        <taxon>Eukaryota</taxon>
        <taxon>Fungi</taxon>
        <taxon>Dikarya</taxon>
        <taxon>Ascomycota</taxon>
        <taxon>Pezizomycotina</taxon>
        <taxon>Sordariomycetes</taxon>
        <taxon>Sordariomycetidae</taxon>
        <taxon>Sordariales</taxon>
        <taxon>Podosporaceae</taxon>
        <taxon>Podospora</taxon>
    </lineage>
</organism>
<dbReference type="EMBL" id="JAULSW010000001">
    <property type="protein sequence ID" value="KAK3392699.1"/>
    <property type="molecule type" value="Genomic_DNA"/>
</dbReference>
<accession>A0AAE0P3F0</accession>
<comment type="caution">
    <text evidence="2">The sequence shown here is derived from an EMBL/GenBank/DDBJ whole genome shotgun (WGS) entry which is preliminary data.</text>
</comment>
<dbReference type="PANTHER" id="PTHR10828">
    <property type="entry name" value="M-PHASE INDUCER PHOSPHATASE DUAL SPECIFICITY PHOSPHATASE CDC25"/>
    <property type="match status" value="1"/>
</dbReference>
<dbReference type="GO" id="GO:0005737">
    <property type="term" value="C:cytoplasm"/>
    <property type="evidence" value="ECO:0007669"/>
    <property type="project" value="TreeGrafter"/>
</dbReference>
<evidence type="ECO:0000313" key="3">
    <source>
        <dbReference type="Proteomes" id="UP001285441"/>
    </source>
</evidence>
<dbReference type="CDD" id="cd01443">
    <property type="entry name" value="Cdc25_Acr2p"/>
    <property type="match status" value="1"/>
</dbReference>
<evidence type="ECO:0000313" key="2">
    <source>
        <dbReference type="EMBL" id="KAK3392699.1"/>
    </source>
</evidence>
<dbReference type="InterPro" id="IPR001763">
    <property type="entry name" value="Rhodanese-like_dom"/>
</dbReference>
<dbReference type="GO" id="GO:0005634">
    <property type="term" value="C:nucleus"/>
    <property type="evidence" value="ECO:0007669"/>
    <property type="project" value="TreeGrafter"/>
</dbReference>
<feature type="domain" description="Rhodanese" evidence="1">
    <location>
        <begin position="57"/>
        <end position="156"/>
    </location>
</feature>
<dbReference type="AlphaFoldDB" id="A0AAE0P3F0"/>
<dbReference type="PROSITE" id="PS50206">
    <property type="entry name" value="RHODANESE_3"/>
    <property type="match status" value="1"/>
</dbReference>
<evidence type="ECO:0000259" key="1">
    <source>
        <dbReference type="PROSITE" id="PS50206"/>
    </source>
</evidence>
<dbReference type="Proteomes" id="UP001285441">
    <property type="component" value="Unassembled WGS sequence"/>
</dbReference>
<dbReference type="PANTHER" id="PTHR10828:SF50">
    <property type="entry name" value="REDUCTASE (ARC2), PUTATIVE (AFU_ORTHOLOGUE AFUA_6G13400)-RELATED"/>
    <property type="match status" value="1"/>
</dbReference>
<dbReference type="SUPFAM" id="SSF52821">
    <property type="entry name" value="Rhodanese/Cell cycle control phosphatase"/>
    <property type="match status" value="1"/>
</dbReference>
<protein>
    <recommendedName>
        <fullName evidence="1">Rhodanese domain-containing protein</fullName>
    </recommendedName>
</protein>
<dbReference type="Gene3D" id="3.40.250.10">
    <property type="entry name" value="Rhodanese-like domain"/>
    <property type="match status" value="1"/>
</dbReference>
<dbReference type="Pfam" id="PF00581">
    <property type="entry name" value="Rhodanese"/>
    <property type="match status" value="1"/>
</dbReference>
<reference evidence="2" key="1">
    <citation type="journal article" date="2023" name="Mol. Phylogenet. Evol.">
        <title>Genome-scale phylogeny and comparative genomics of the fungal order Sordariales.</title>
        <authorList>
            <person name="Hensen N."/>
            <person name="Bonometti L."/>
            <person name="Westerberg I."/>
            <person name="Brannstrom I.O."/>
            <person name="Guillou S."/>
            <person name="Cros-Aarteil S."/>
            <person name="Calhoun S."/>
            <person name="Haridas S."/>
            <person name="Kuo A."/>
            <person name="Mondo S."/>
            <person name="Pangilinan J."/>
            <person name="Riley R."/>
            <person name="LaButti K."/>
            <person name="Andreopoulos B."/>
            <person name="Lipzen A."/>
            <person name="Chen C."/>
            <person name="Yan M."/>
            <person name="Daum C."/>
            <person name="Ng V."/>
            <person name="Clum A."/>
            <person name="Steindorff A."/>
            <person name="Ohm R.A."/>
            <person name="Martin F."/>
            <person name="Silar P."/>
            <person name="Natvig D.O."/>
            <person name="Lalanne C."/>
            <person name="Gautier V."/>
            <person name="Ament-Velasquez S.L."/>
            <person name="Kruys A."/>
            <person name="Hutchinson M.I."/>
            <person name="Powell A.J."/>
            <person name="Barry K."/>
            <person name="Miller A.N."/>
            <person name="Grigoriev I.V."/>
            <person name="Debuchy R."/>
            <person name="Gladieux P."/>
            <person name="Hiltunen Thoren M."/>
            <person name="Johannesson H."/>
        </authorList>
    </citation>
    <scope>NUCLEOTIDE SEQUENCE</scope>
    <source>
        <strain evidence="2">CBS 232.78</strain>
    </source>
</reference>
<dbReference type="GO" id="GO:0004725">
    <property type="term" value="F:protein tyrosine phosphatase activity"/>
    <property type="evidence" value="ECO:0007669"/>
    <property type="project" value="TreeGrafter"/>
</dbReference>
<gene>
    <name evidence="2" type="ORF">B0H63DRAFT_196</name>
</gene>
<dbReference type="InterPro" id="IPR036873">
    <property type="entry name" value="Rhodanese-like_dom_sf"/>
</dbReference>
<name>A0AAE0P3F0_9PEZI</name>
<reference evidence="2" key="2">
    <citation type="submission" date="2023-06" db="EMBL/GenBank/DDBJ databases">
        <authorList>
            <consortium name="Lawrence Berkeley National Laboratory"/>
            <person name="Haridas S."/>
            <person name="Hensen N."/>
            <person name="Bonometti L."/>
            <person name="Westerberg I."/>
            <person name="Brannstrom I.O."/>
            <person name="Guillou S."/>
            <person name="Cros-Aarteil S."/>
            <person name="Calhoun S."/>
            <person name="Kuo A."/>
            <person name="Mondo S."/>
            <person name="Pangilinan J."/>
            <person name="Riley R."/>
            <person name="LaButti K."/>
            <person name="Andreopoulos B."/>
            <person name="Lipzen A."/>
            <person name="Chen C."/>
            <person name="Yanf M."/>
            <person name="Daum C."/>
            <person name="Ng V."/>
            <person name="Clum A."/>
            <person name="Steindorff A."/>
            <person name="Ohm R."/>
            <person name="Martin F."/>
            <person name="Silar P."/>
            <person name="Natvig D."/>
            <person name="Lalanne C."/>
            <person name="Gautier V."/>
            <person name="Ament-velasquez S.L."/>
            <person name="Kruys A."/>
            <person name="Hutchinson M.I."/>
            <person name="Powell A.J."/>
            <person name="Barry K."/>
            <person name="Miller A.N."/>
            <person name="Grigoriev I.V."/>
            <person name="Debuchy R."/>
            <person name="Gladieux P."/>
            <person name="Thoren M.H."/>
            <person name="Johannesson H."/>
        </authorList>
    </citation>
    <scope>NUCLEOTIDE SEQUENCE</scope>
    <source>
        <strain evidence="2">CBS 232.78</strain>
    </source>
</reference>
<keyword evidence="3" id="KW-1185">Reference proteome</keyword>
<proteinExistence type="predicted"/>
<sequence length="172" mass="19258">MTVHVHEHCLKMATREDGTPWWAAFPEPKSVPDKIDPKEVLQLLEAHGQATSRQAQTPRDFLLVDARRTDCTGGTIHSSINLPAHSFYPTRKTLYDMCTQAGIKRVIFYCGSSNGRGPRCAAWMQDYTNEVSGDLQSQVMTGGIRGWVKAHGSHMTDAYDEKVWQVEGGKHE</sequence>